<dbReference type="SUPFAM" id="SSF53474">
    <property type="entry name" value="alpha/beta-Hydrolases"/>
    <property type="match status" value="1"/>
</dbReference>
<keyword evidence="4" id="KW-1185">Reference proteome</keyword>
<comment type="caution">
    <text evidence="3">The sequence shown here is derived from an EMBL/GenBank/DDBJ whole genome shotgun (WGS) entry which is preliminary data.</text>
</comment>
<gene>
    <name evidence="3" type="ORF">DPV69_00855</name>
</gene>
<evidence type="ECO:0000313" key="3">
    <source>
        <dbReference type="EMBL" id="RWU09927.1"/>
    </source>
</evidence>
<organism evidence="3 4">
    <name type="scientific">Pedobacter chitinilyticus</name>
    <dbReference type="NCBI Taxonomy" id="2233776"/>
    <lineage>
        <taxon>Bacteria</taxon>
        <taxon>Pseudomonadati</taxon>
        <taxon>Bacteroidota</taxon>
        <taxon>Sphingobacteriia</taxon>
        <taxon>Sphingobacteriales</taxon>
        <taxon>Sphingobacteriaceae</taxon>
        <taxon>Pedobacter</taxon>
    </lineage>
</organism>
<dbReference type="RefSeq" id="WP_113645411.1">
    <property type="nucleotide sequence ID" value="NZ_QMHN01000001.1"/>
</dbReference>
<reference evidence="3 4" key="1">
    <citation type="submission" date="2018-06" db="EMBL/GenBank/DDBJ databases">
        <title>Pedobacter endophyticus sp. nov., an endophytic bacterium isolated from a leaf of Triticum aestivum.</title>
        <authorList>
            <person name="Zhang L."/>
        </authorList>
    </citation>
    <scope>NUCLEOTIDE SEQUENCE [LARGE SCALE GENOMIC DNA]</scope>
    <source>
        <strain evidence="3 4">CM134L-2</strain>
    </source>
</reference>
<dbReference type="InterPro" id="IPR014940">
    <property type="entry name" value="BAAT_C"/>
</dbReference>
<dbReference type="Proteomes" id="UP000284120">
    <property type="component" value="Unassembled WGS sequence"/>
</dbReference>
<dbReference type="GO" id="GO:0006637">
    <property type="term" value="P:acyl-CoA metabolic process"/>
    <property type="evidence" value="ECO:0007669"/>
    <property type="project" value="TreeGrafter"/>
</dbReference>
<feature type="signal peptide" evidence="1">
    <location>
        <begin position="1"/>
        <end position="24"/>
    </location>
</feature>
<feature type="domain" description="BAAT/Acyl-CoA thioester hydrolase C-terminal" evidence="2">
    <location>
        <begin position="105"/>
        <end position="260"/>
    </location>
</feature>
<keyword evidence="1" id="KW-0732">Signal</keyword>
<dbReference type="PANTHER" id="PTHR10824:SF4">
    <property type="entry name" value="ACYL-COENZYME A THIOESTERASE 1-LIKE"/>
    <property type="match status" value="1"/>
</dbReference>
<dbReference type="GO" id="GO:0006631">
    <property type="term" value="P:fatty acid metabolic process"/>
    <property type="evidence" value="ECO:0007669"/>
    <property type="project" value="TreeGrafter"/>
</dbReference>
<sequence length="284" mass="31778">MDLKKAKQLSLALFFFLLPAVVFSQDTLTVKNVEAILYSNKQAKQPLVVGLGGSEGGNAWTSDYWKQTRKQFLAKGYAFLAIGYFGCQGTPKILDQIAIDEVYQAIAAAKKHQKVDSNQIAVIGGSRGADLALLLGSYYPDIDAVVAMSASHAVFPGHTQHFTSSCWTFKGRELPFIPVNDQAVPFLMKRDLRGTFTAMMQDSIAEQKALIKVERIHGAVLLLSADKDEMIPAVQMGEKMVARLKTHLFKYPYQHIVYQGSHTEPTKHFDQVFDFLDRNFLKRR</sequence>
<evidence type="ECO:0000256" key="1">
    <source>
        <dbReference type="SAM" id="SignalP"/>
    </source>
</evidence>
<feature type="chain" id="PRO_5019281909" description="BAAT/Acyl-CoA thioester hydrolase C-terminal domain-containing protein" evidence="1">
    <location>
        <begin position="25"/>
        <end position="284"/>
    </location>
</feature>
<dbReference type="PANTHER" id="PTHR10824">
    <property type="entry name" value="ACYL-COENZYME A THIOESTERASE-RELATED"/>
    <property type="match status" value="1"/>
</dbReference>
<dbReference type="InterPro" id="IPR029058">
    <property type="entry name" value="AB_hydrolase_fold"/>
</dbReference>
<dbReference type="GO" id="GO:0047617">
    <property type="term" value="F:fatty acyl-CoA hydrolase activity"/>
    <property type="evidence" value="ECO:0007669"/>
    <property type="project" value="TreeGrafter"/>
</dbReference>
<dbReference type="Pfam" id="PF08840">
    <property type="entry name" value="BAAT_C"/>
    <property type="match status" value="1"/>
</dbReference>
<dbReference type="EMBL" id="SAYW01000001">
    <property type="protein sequence ID" value="RWU09927.1"/>
    <property type="molecule type" value="Genomic_DNA"/>
</dbReference>
<name>A0A443Z043_9SPHI</name>
<dbReference type="AlphaFoldDB" id="A0A443Z043"/>
<evidence type="ECO:0000313" key="4">
    <source>
        <dbReference type="Proteomes" id="UP000284120"/>
    </source>
</evidence>
<proteinExistence type="predicted"/>
<protein>
    <recommendedName>
        <fullName evidence="2">BAAT/Acyl-CoA thioester hydrolase C-terminal domain-containing protein</fullName>
    </recommendedName>
</protein>
<accession>A0A443Z043</accession>
<dbReference type="OrthoDB" id="8922993at2"/>
<evidence type="ECO:0000259" key="2">
    <source>
        <dbReference type="Pfam" id="PF08840"/>
    </source>
</evidence>
<dbReference type="Gene3D" id="3.40.50.1820">
    <property type="entry name" value="alpha/beta hydrolase"/>
    <property type="match status" value="1"/>
</dbReference>